<evidence type="ECO:0000256" key="1">
    <source>
        <dbReference type="SAM" id="Phobius"/>
    </source>
</evidence>
<dbReference type="EMBL" id="ATIB01000031">
    <property type="protein sequence ID" value="EQB04719.1"/>
    <property type="molecule type" value="Genomic_DNA"/>
</dbReference>
<keyword evidence="1" id="KW-0812">Transmembrane</keyword>
<organism evidence="2 3">
    <name type="scientific">Sphingobium baderi LL03</name>
    <dbReference type="NCBI Taxonomy" id="1114964"/>
    <lineage>
        <taxon>Bacteria</taxon>
        <taxon>Pseudomonadati</taxon>
        <taxon>Pseudomonadota</taxon>
        <taxon>Alphaproteobacteria</taxon>
        <taxon>Sphingomonadales</taxon>
        <taxon>Sphingomonadaceae</taxon>
        <taxon>Sphingobium</taxon>
    </lineage>
</organism>
<evidence type="ECO:0000313" key="3">
    <source>
        <dbReference type="Proteomes" id="UP000015524"/>
    </source>
</evidence>
<proteinExistence type="predicted"/>
<protein>
    <submittedName>
        <fullName evidence="2">Uncharacterized protein</fullName>
    </submittedName>
</protein>
<reference evidence="2 3" key="1">
    <citation type="journal article" date="2013" name="Genome Announc.">
        <title>Draft Genome Sequence of a Hexachlorocyclohexane-Degrading Bacterium, Sphingobium baderi Strain LL03T.</title>
        <authorList>
            <person name="Kaur J."/>
            <person name="Verma H."/>
            <person name="Tripathi C."/>
            <person name="Khurana J.P."/>
            <person name="Lal R."/>
        </authorList>
    </citation>
    <scope>NUCLEOTIDE SEQUENCE [LARGE SCALE GENOMIC DNA]</scope>
    <source>
        <strain evidence="2 3">LL03</strain>
    </source>
</reference>
<sequence length="97" mass="10255">MTICKCGYQFAVGIIKKETEAFDPAKRPDGERAIAIGKLLFVVCIISAVIAMAQSEQNAAISVLATAASIVSLGASFVMWGVGSIVNAIYYLPARDE</sequence>
<keyword evidence="3" id="KW-1185">Reference proteome</keyword>
<dbReference type="RefSeq" id="WP_021243707.1">
    <property type="nucleotide sequence ID" value="NZ_ATIB01000031.1"/>
</dbReference>
<keyword evidence="1" id="KW-1133">Transmembrane helix</keyword>
<keyword evidence="1" id="KW-0472">Membrane</keyword>
<dbReference type="AlphaFoldDB" id="T0I506"/>
<accession>T0I506</accession>
<comment type="caution">
    <text evidence="2">The sequence shown here is derived from an EMBL/GenBank/DDBJ whole genome shotgun (WGS) entry which is preliminary data.</text>
</comment>
<name>T0I506_9SPHN</name>
<feature type="transmembrane region" description="Helical" evidence="1">
    <location>
        <begin position="33"/>
        <end position="53"/>
    </location>
</feature>
<evidence type="ECO:0000313" key="2">
    <source>
        <dbReference type="EMBL" id="EQB04719.1"/>
    </source>
</evidence>
<dbReference type="Proteomes" id="UP000015524">
    <property type="component" value="Unassembled WGS sequence"/>
</dbReference>
<feature type="transmembrane region" description="Helical" evidence="1">
    <location>
        <begin position="59"/>
        <end position="92"/>
    </location>
</feature>
<gene>
    <name evidence="2" type="ORF">L485_03740</name>
</gene>